<gene>
    <name evidence="1" type="ORF">HNQ64_002026</name>
</gene>
<dbReference type="AlphaFoldDB" id="A0A7W7YKL4"/>
<organism evidence="1 2">
    <name type="scientific">Prosthecobacter dejongeii</name>
    <dbReference type="NCBI Taxonomy" id="48465"/>
    <lineage>
        <taxon>Bacteria</taxon>
        <taxon>Pseudomonadati</taxon>
        <taxon>Verrucomicrobiota</taxon>
        <taxon>Verrucomicrobiia</taxon>
        <taxon>Verrucomicrobiales</taxon>
        <taxon>Verrucomicrobiaceae</taxon>
        <taxon>Prosthecobacter</taxon>
    </lineage>
</organism>
<protein>
    <submittedName>
        <fullName evidence="1">Uncharacterized protein</fullName>
    </submittedName>
</protein>
<dbReference type="EMBL" id="JACHIF010000003">
    <property type="protein sequence ID" value="MBB5037777.1"/>
    <property type="molecule type" value="Genomic_DNA"/>
</dbReference>
<dbReference type="Proteomes" id="UP000534294">
    <property type="component" value="Unassembled WGS sequence"/>
</dbReference>
<comment type="caution">
    <text evidence="1">The sequence shown here is derived from an EMBL/GenBank/DDBJ whole genome shotgun (WGS) entry which is preliminary data.</text>
</comment>
<evidence type="ECO:0000313" key="2">
    <source>
        <dbReference type="Proteomes" id="UP000534294"/>
    </source>
</evidence>
<dbReference type="RefSeq" id="WP_184207967.1">
    <property type="nucleotide sequence ID" value="NZ_JACHIF010000003.1"/>
</dbReference>
<proteinExistence type="predicted"/>
<accession>A0A7W7YKL4</accession>
<name>A0A7W7YKL4_9BACT</name>
<reference evidence="1 2" key="1">
    <citation type="submission" date="2020-08" db="EMBL/GenBank/DDBJ databases">
        <title>Genomic Encyclopedia of Type Strains, Phase IV (KMG-IV): sequencing the most valuable type-strain genomes for metagenomic binning, comparative biology and taxonomic classification.</title>
        <authorList>
            <person name="Goeker M."/>
        </authorList>
    </citation>
    <scope>NUCLEOTIDE SEQUENCE [LARGE SCALE GENOMIC DNA]</scope>
    <source>
        <strain evidence="1 2">DSM 12251</strain>
    </source>
</reference>
<keyword evidence="2" id="KW-1185">Reference proteome</keyword>
<evidence type="ECO:0000313" key="1">
    <source>
        <dbReference type="EMBL" id="MBB5037777.1"/>
    </source>
</evidence>
<sequence>MEPLTPNDPLWKVLGQAKPVEPRPNFTQNVVRLARQTPQERGWLAQMQAWWQEKEGASIGLTWAAVAAVVLLTTTLVYQPTASSPQVAQTAAPTAEATAVENDFPLVPEFETEWKNLEQVGDLLAVHDTSLLTDSEINVLLY</sequence>